<dbReference type="HAMAP" id="MF_01309_B">
    <property type="entry name" value="Ribosomal_uS3_B"/>
    <property type="match status" value="1"/>
</dbReference>
<dbReference type="Pfam" id="PF07650">
    <property type="entry name" value="KH_2"/>
    <property type="match status" value="1"/>
</dbReference>
<dbReference type="PROSITE" id="PS00548">
    <property type="entry name" value="RIBOSOMAL_S3"/>
    <property type="match status" value="1"/>
</dbReference>
<dbReference type="InterPro" id="IPR036419">
    <property type="entry name" value="Ribosomal_S3_C_sf"/>
</dbReference>
<dbReference type="InterPro" id="IPR001351">
    <property type="entry name" value="Ribosomal_uS3_C"/>
</dbReference>
<keyword evidence="5 8" id="KW-0687">Ribonucleoprotein</keyword>
<dbReference type="InterPro" id="IPR009019">
    <property type="entry name" value="KH_sf_prok-type"/>
</dbReference>
<gene>
    <name evidence="8" type="primary">rpsC</name>
    <name evidence="11" type="ORF">CEN91_86</name>
</gene>
<accession>A0A554LM27</accession>
<dbReference type="SUPFAM" id="SSF54814">
    <property type="entry name" value="Prokaryotic type KH domain (KH-domain type II)"/>
    <property type="match status" value="1"/>
</dbReference>
<comment type="similarity">
    <text evidence="1 8 9">Belongs to the universal ribosomal protein uS3 family.</text>
</comment>
<dbReference type="NCBIfam" id="TIGR01009">
    <property type="entry name" value="rpsC_bact"/>
    <property type="match status" value="1"/>
</dbReference>
<evidence type="ECO:0000313" key="11">
    <source>
        <dbReference type="EMBL" id="TSC93917.1"/>
    </source>
</evidence>
<dbReference type="InterPro" id="IPR015946">
    <property type="entry name" value="KH_dom-like_a/b"/>
</dbReference>
<evidence type="ECO:0000256" key="6">
    <source>
        <dbReference type="ARBA" id="ARBA00024998"/>
    </source>
</evidence>
<proteinExistence type="inferred from homology"/>
<keyword evidence="3 8" id="KW-0694">RNA-binding</keyword>
<dbReference type="Proteomes" id="UP000315589">
    <property type="component" value="Unassembled WGS sequence"/>
</dbReference>
<evidence type="ECO:0000256" key="7">
    <source>
        <dbReference type="ARBA" id="ARBA00035257"/>
    </source>
</evidence>
<evidence type="ECO:0000256" key="4">
    <source>
        <dbReference type="ARBA" id="ARBA00022980"/>
    </source>
</evidence>
<evidence type="ECO:0000256" key="3">
    <source>
        <dbReference type="ARBA" id="ARBA00022884"/>
    </source>
</evidence>
<dbReference type="FunFam" id="3.30.300.20:FF:000001">
    <property type="entry name" value="30S ribosomal protein S3"/>
    <property type="match status" value="1"/>
</dbReference>
<organism evidence="11 12">
    <name type="scientific">Candidatus Berkelbacteria bacterium Licking1014_85</name>
    <dbReference type="NCBI Taxonomy" id="2017148"/>
    <lineage>
        <taxon>Bacteria</taxon>
        <taxon>Candidatus Berkelbacteria</taxon>
    </lineage>
</organism>
<dbReference type="PANTHER" id="PTHR11760:SF19">
    <property type="entry name" value="SMALL RIBOSOMAL SUBUNIT PROTEIN US3C"/>
    <property type="match status" value="1"/>
</dbReference>
<dbReference type="GO" id="GO:0006412">
    <property type="term" value="P:translation"/>
    <property type="evidence" value="ECO:0007669"/>
    <property type="project" value="UniProtKB-UniRule"/>
</dbReference>
<dbReference type="InterPro" id="IPR005704">
    <property type="entry name" value="Ribosomal_uS3_bac-typ"/>
</dbReference>
<dbReference type="GO" id="GO:0003735">
    <property type="term" value="F:structural constituent of ribosome"/>
    <property type="evidence" value="ECO:0007669"/>
    <property type="project" value="InterPro"/>
</dbReference>
<dbReference type="AlphaFoldDB" id="A0A554LM27"/>
<dbReference type="InterPro" id="IPR018280">
    <property type="entry name" value="Ribosomal_uS3_CS"/>
</dbReference>
<dbReference type="Gene3D" id="3.30.1140.32">
    <property type="entry name" value="Ribosomal protein S3, C-terminal domain"/>
    <property type="match status" value="1"/>
</dbReference>
<evidence type="ECO:0000256" key="8">
    <source>
        <dbReference type="HAMAP-Rule" id="MF_01309"/>
    </source>
</evidence>
<reference evidence="11 12" key="1">
    <citation type="submission" date="2017-07" db="EMBL/GenBank/DDBJ databases">
        <title>Mechanisms for carbon and nitrogen cycling indicate functional differentiation within the Candidate Phyla Radiation.</title>
        <authorList>
            <person name="Danczak R.E."/>
            <person name="Johnston M.D."/>
            <person name="Kenah C."/>
            <person name="Slattery M."/>
            <person name="Wrighton K.C."/>
            <person name="Wilkins M.J."/>
        </authorList>
    </citation>
    <scope>NUCLEOTIDE SEQUENCE [LARGE SCALE GENOMIC DNA]</scope>
    <source>
        <strain evidence="11">Licking1014_85</strain>
    </source>
</reference>
<dbReference type="GO" id="GO:0003729">
    <property type="term" value="F:mRNA binding"/>
    <property type="evidence" value="ECO:0007669"/>
    <property type="project" value="UniProtKB-UniRule"/>
</dbReference>
<feature type="domain" description="KH type-2" evidence="10">
    <location>
        <begin position="39"/>
        <end position="115"/>
    </location>
</feature>
<evidence type="ECO:0000256" key="2">
    <source>
        <dbReference type="ARBA" id="ARBA00022730"/>
    </source>
</evidence>
<dbReference type="InterPro" id="IPR004044">
    <property type="entry name" value="KH_dom_type_2"/>
</dbReference>
<evidence type="ECO:0000259" key="10">
    <source>
        <dbReference type="PROSITE" id="PS50823"/>
    </source>
</evidence>
<comment type="subunit">
    <text evidence="8">Part of the 30S ribosomal subunit. Forms a tight complex with proteins S10 and S14.</text>
</comment>
<dbReference type="GO" id="GO:0022627">
    <property type="term" value="C:cytosolic small ribosomal subunit"/>
    <property type="evidence" value="ECO:0007669"/>
    <property type="project" value="TreeGrafter"/>
</dbReference>
<evidence type="ECO:0000256" key="9">
    <source>
        <dbReference type="RuleBase" id="RU003624"/>
    </source>
</evidence>
<dbReference type="PANTHER" id="PTHR11760">
    <property type="entry name" value="30S/40S RIBOSOMAL PROTEIN S3"/>
    <property type="match status" value="1"/>
</dbReference>
<comment type="function">
    <text evidence="6 8">Binds the lower part of the 30S subunit head. Binds mRNA in the 70S ribosome, positioning it for translation.</text>
</comment>
<comment type="caution">
    <text evidence="11">The sequence shown here is derived from an EMBL/GenBank/DDBJ whole genome shotgun (WGS) entry which is preliminary data.</text>
</comment>
<dbReference type="SUPFAM" id="SSF54821">
    <property type="entry name" value="Ribosomal protein S3 C-terminal domain"/>
    <property type="match status" value="1"/>
</dbReference>
<evidence type="ECO:0000256" key="1">
    <source>
        <dbReference type="ARBA" id="ARBA00010761"/>
    </source>
</evidence>
<dbReference type="Pfam" id="PF00189">
    <property type="entry name" value="Ribosomal_S3_C"/>
    <property type="match status" value="1"/>
</dbReference>
<sequence>MGQKISPISNRLSLSKDWQSRWFDKGTKYARKLIEDILIRDFIVNNFGLQFAISRVLIKRGRADMTIDIFTARPGLIIGRQGKGVEDIKIKIEKFVAKRHLDDSQKIRINVVEIKKPDIRATLIAQSIGQQISKRIPYRRAVKSAITKATDAGAKGIKIEIGGRLNGAEIARSESFSTGSIPTSTLKKNIDYSLYHAPTTYGIIGIKVWVYDGKLIEDLIES</sequence>
<dbReference type="CDD" id="cd02412">
    <property type="entry name" value="KH-II_30S_S3"/>
    <property type="match status" value="1"/>
</dbReference>
<evidence type="ECO:0000313" key="12">
    <source>
        <dbReference type="Proteomes" id="UP000315589"/>
    </source>
</evidence>
<evidence type="ECO:0000256" key="5">
    <source>
        <dbReference type="ARBA" id="ARBA00023274"/>
    </source>
</evidence>
<dbReference type="InterPro" id="IPR057258">
    <property type="entry name" value="Ribosomal_uS3"/>
</dbReference>
<dbReference type="Gene3D" id="3.30.300.20">
    <property type="match status" value="1"/>
</dbReference>
<dbReference type="GO" id="GO:0019843">
    <property type="term" value="F:rRNA binding"/>
    <property type="evidence" value="ECO:0007669"/>
    <property type="project" value="UniProtKB-UniRule"/>
</dbReference>
<keyword evidence="4 8" id="KW-0689">Ribosomal protein</keyword>
<dbReference type="PROSITE" id="PS50823">
    <property type="entry name" value="KH_TYPE_2"/>
    <property type="match status" value="1"/>
</dbReference>
<protein>
    <recommendedName>
        <fullName evidence="7 8">Small ribosomal subunit protein uS3</fullName>
    </recommendedName>
</protein>
<name>A0A554LM27_9BACT</name>
<keyword evidence="2 8" id="KW-0699">rRNA-binding</keyword>
<dbReference type="EMBL" id="VMGI01000007">
    <property type="protein sequence ID" value="TSC93917.1"/>
    <property type="molecule type" value="Genomic_DNA"/>
</dbReference>